<comment type="caution">
    <text evidence="3">The sequence shown here is derived from an EMBL/GenBank/DDBJ whole genome shotgun (WGS) entry which is preliminary data.</text>
</comment>
<gene>
    <name evidence="3" type="ORF">UV41_C0045G0005</name>
</gene>
<dbReference type="InterPro" id="IPR043993">
    <property type="entry name" value="T4SS_pilin"/>
</dbReference>
<evidence type="ECO:0000256" key="2">
    <source>
        <dbReference type="SAM" id="SignalP"/>
    </source>
</evidence>
<evidence type="ECO:0000313" key="4">
    <source>
        <dbReference type="Proteomes" id="UP000034785"/>
    </source>
</evidence>
<proteinExistence type="predicted"/>
<sequence>MKKTISLVIFFIFIIVTFSATSSLAAGNIPKDQQCDLKNDQCAPGSSCQQTFIPNWGVIGVCKDAISGVIGNITPPEAVSRLGVGAEGISSFLNTAIQLIYIVGGLLFVFMVIISALQWITSGGDKEAVAGARNRLTFAIIGITILALAFVMIRVLGQITGFEFFAGQNP</sequence>
<feature type="transmembrane region" description="Helical" evidence="1">
    <location>
        <begin position="136"/>
        <end position="156"/>
    </location>
</feature>
<dbReference type="AlphaFoldDB" id="A0A0G1DG35"/>
<keyword evidence="2" id="KW-0732">Signal</keyword>
<accession>A0A0G1DG35</accession>
<feature type="transmembrane region" description="Helical" evidence="1">
    <location>
        <begin position="99"/>
        <end position="120"/>
    </location>
</feature>
<dbReference type="Proteomes" id="UP000034785">
    <property type="component" value="Unassembled WGS sequence"/>
</dbReference>
<protein>
    <submittedName>
        <fullName evidence="3">Uncharacterized protein</fullName>
    </submittedName>
</protein>
<keyword evidence="1" id="KW-1133">Transmembrane helix</keyword>
<reference evidence="3 4" key="1">
    <citation type="journal article" date="2015" name="Nature">
        <title>rRNA introns, odd ribosomes, and small enigmatic genomes across a large radiation of phyla.</title>
        <authorList>
            <person name="Brown C.T."/>
            <person name="Hug L.A."/>
            <person name="Thomas B.C."/>
            <person name="Sharon I."/>
            <person name="Castelle C.J."/>
            <person name="Singh A."/>
            <person name="Wilkins M.J."/>
            <person name="Williams K.H."/>
            <person name="Banfield J.F."/>
        </authorList>
    </citation>
    <scope>NUCLEOTIDE SEQUENCE [LARGE SCALE GENOMIC DNA]</scope>
</reference>
<name>A0A0G1DG35_9BACT</name>
<dbReference type="EMBL" id="LCEJ01000045">
    <property type="protein sequence ID" value="KKS69781.1"/>
    <property type="molecule type" value="Genomic_DNA"/>
</dbReference>
<feature type="signal peptide" evidence="2">
    <location>
        <begin position="1"/>
        <end position="25"/>
    </location>
</feature>
<feature type="chain" id="PRO_5002536548" evidence="2">
    <location>
        <begin position="26"/>
        <end position="170"/>
    </location>
</feature>
<keyword evidence="1" id="KW-0812">Transmembrane</keyword>
<organism evidence="3 4">
    <name type="scientific">Candidatus Daviesbacteria bacterium GW2011_GWA2_42_7</name>
    <dbReference type="NCBI Taxonomy" id="1618425"/>
    <lineage>
        <taxon>Bacteria</taxon>
        <taxon>Candidatus Daviesiibacteriota</taxon>
    </lineage>
</organism>
<evidence type="ECO:0000256" key="1">
    <source>
        <dbReference type="SAM" id="Phobius"/>
    </source>
</evidence>
<evidence type="ECO:0000313" key="3">
    <source>
        <dbReference type="EMBL" id="KKS69781.1"/>
    </source>
</evidence>
<dbReference type="Pfam" id="PF18895">
    <property type="entry name" value="T4SS_pilin"/>
    <property type="match status" value="1"/>
</dbReference>
<keyword evidence="1" id="KW-0472">Membrane</keyword>